<dbReference type="AlphaFoldDB" id="A0A2W2ANH9"/>
<dbReference type="Gene3D" id="3.90.1720.10">
    <property type="entry name" value="endopeptidase domain like (from Nostoc punctiforme)"/>
    <property type="match status" value="1"/>
</dbReference>
<proteinExistence type="predicted"/>
<keyword evidence="2" id="KW-1185">Reference proteome</keyword>
<evidence type="ECO:0000313" key="2">
    <source>
        <dbReference type="Proteomes" id="UP000248745"/>
    </source>
</evidence>
<dbReference type="EMBL" id="QKTW01000009">
    <property type="protein sequence ID" value="PZF73910.1"/>
    <property type="molecule type" value="Genomic_DNA"/>
</dbReference>
<dbReference type="Pfam" id="PF05708">
    <property type="entry name" value="Peptidase_C92"/>
    <property type="match status" value="1"/>
</dbReference>
<accession>A0A2W2ANH9</accession>
<dbReference type="RefSeq" id="WP_110998007.1">
    <property type="nucleotide sequence ID" value="NZ_QKTW01000009.1"/>
</dbReference>
<reference evidence="1 2" key="1">
    <citation type="submission" date="2018-06" db="EMBL/GenBank/DDBJ databases">
        <title>Mucibacter soli gen. nov., sp. nov., a new member of the family Chitinophagaceae producing mucin.</title>
        <authorList>
            <person name="Kim M.-K."/>
            <person name="Park S."/>
            <person name="Kim T.-S."/>
            <person name="Joung Y."/>
            <person name="Han J.-H."/>
            <person name="Kim S.B."/>
        </authorList>
    </citation>
    <scope>NUCLEOTIDE SEQUENCE [LARGE SCALE GENOMIC DNA]</scope>
    <source>
        <strain evidence="1 2">R1-15</strain>
    </source>
</reference>
<sequence length="182" mass="20963">MMPTDFSINDLKTGDVLHVHSPFRFGKPVRWLMVLVRWITKCYYNHTAIVVRIWGQVYVAEADVKGITITPFERWAEDLNICVARADVQLEEGEIASFVLQQMAIPYDYAATLFYQLVFSATGKWFGATNDKNGKMYCSEFVAYVYYHSLGWFTTWYQTTPTALVGSPNFVKLYFGYAKNVV</sequence>
<protein>
    <submittedName>
        <fullName evidence="1">Uncharacterized protein</fullName>
    </submittedName>
</protein>
<gene>
    <name evidence="1" type="ORF">DN068_06090</name>
</gene>
<dbReference type="InterPro" id="IPR038765">
    <property type="entry name" value="Papain-like_cys_pep_sf"/>
</dbReference>
<name>A0A2W2ANH9_9BACT</name>
<dbReference type="SUPFAM" id="SSF54001">
    <property type="entry name" value="Cysteine proteinases"/>
    <property type="match status" value="1"/>
</dbReference>
<comment type="caution">
    <text evidence="1">The sequence shown here is derived from an EMBL/GenBank/DDBJ whole genome shotgun (WGS) entry which is preliminary data.</text>
</comment>
<organism evidence="1 2">
    <name type="scientific">Taibaiella soli</name>
    <dbReference type="NCBI Taxonomy" id="1649169"/>
    <lineage>
        <taxon>Bacteria</taxon>
        <taxon>Pseudomonadati</taxon>
        <taxon>Bacteroidota</taxon>
        <taxon>Chitinophagia</taxon>
        <taxon>Chitinophagales</taxon>
        <taxon>Chitinophagaceae</taxon>
        <taxon>Taibaiella</taxon>
    </lineage>
</organism>
<evidence type="ECO:0000313" key="1">
    <source>
        <dbReference type="EMBL" id="PZF73910.1"/>
    </source>
</evidence>
<dbReference type="Proteomes" id="UP000248745">
    <property type="component" value="Unassembled WGS sequence"/>
</dbReference>
<dbReference type="InterPro" id="IPR024453">
    <property type="entry name" value="Peptidase_C92"/>
</dbReference>